<protein>
    <recommendedName>
        <fullName evidence="3">DUF4388 domain-containing protein</fullName>
    </recommendedName>
</protein>
<dbReference type="OrthoDB" id="64276at2"/>
<dbReference type="EMBL" id="PPPD01000002">
    <property type="protein sequence ID" value="PNY79849.1"/>
    <property type="molecule type" value="Genomic_DNA"/>
</dbReference>
<evidence type="ECO:0000313" key="2">
    <source>
        <dbReference type="Proteomes" id="UP000236379"/>
    </source>
</evidence>
<name>A0A2K3UTJ0_9DEIO</name>
<comment type="caution">
    <text evidence="1">The sequence shown here is derived from an EMBL/GenBank/DDBJ whole genome shotgun (WGS) entry which is preliminary data.</text>
</comment>
<sequence length="315" mass="34359">MTSAVLTVPAASHLPPLQAPRGAFSETHDRWPFQECLCYLITQQLTGRLTLHPSGVTLHLNGGKLDAVQGDRALGAVLLEQGLVHEEALRTALTAGGLLGQTLLRMRVLTALQLRTALRLQARAALPRVLGSRPERYDFAPGLPLPVPSAAIPGGDVLAEALTAQGTLPLDSVFQLAGVVQPVTVTSEAWALLRWVNGRRSLQRVVHLSGLEAEAAQVAVRQLIEQELIEQGAISGLKFIVPRIKPASNVRQPPAGIRGNLFLRHLDGVQDVWTVIQKLNFPQEEAVSLLTSMYRDDVLDIVHGRQEFQRLLEQY</sequence>
<dbReference type="RefSeq" id="WP_103313833.1">
    <property type="nucleotide sequence ID" value="NZ_PPPD01000002.1"/>
</dbReference>
<dbReference type="Proteomes" id="UP000236379">
    <property type="component" value="Unassembled WGS sequence"/>
</dbReference>
<reference evidence="1 2" key="1">
    <citation type="submission" date="2018-01" db="EMBL/GenBank/DDBJ databases">
        <title>Deinococcus koreensis sp. nov., a radiation-resistant bacterium isolated from river water.</title>
        <authorList>
            <person name="Choi A."/>
        </authorList>
    </citation>
    <scope>NUCLEOTIDE SEQUENCE [LARGE SCALE GENOMIC DNA]</scope>
    <source>
        <strain evidence="1 2">SJW1-2</strain>
    </source>
</reference>
<dbReference type="AlphaFoldDB" id="A0A2K3UTJ0"/>
<evidence type="ECO:0000313" key="1">
    <source>
        <dbReference type="EMBL" id="PNY79849.1"/>
    </source>
</evidence>
<organism evidence="1 2">
    <name type="scientific">Deinococcus koreensis</name>
    <dbReference type="NCBI Taxonomy" id="2054903"/>
    <lineage>
        <taxon>Bacteria</taxon>
        <taxon>Thermotogati</taxon>
        <taxon>Deinococcota</taxon>
        <taxon>Deinococci</taxon>
        <taxon>Deinococcales</taxon>
        <taxon>Deinococcaceae</taxon>
        <taxon>Deinococcus</taxon>
    </lineage>
</organism>
<keyword evidence="2" id="KW-1185">Reference proteome</keyword>
<gene>
    <name evidence="1" type="ORF">CVO96_18085</name>
</gene>
<accession>A0A2K3UTJ0</accession>
<evidence type="ECO:0008006" key="3">
    <source>
        <dbReference type="Google" id="ProtNLM"/>
    </source>
</evidence>
<proteinExistence type="predicted"/>